<sequence length="144" mass="16773">MSDWPRWDEFFNRLGREVEERVREALEYSSGFLEPLAGDYRRPRVDITAHEGYVYVVMEMPGCDKQKIEVNADESTITVTAEYMTPPYPEMLRIYPFRYGKGFRRSVQLPRPVDTSKVEARYEAGLLMIKAPFASPKGVRVKIE</sequence>
<evidence type="ECO:0000256" key="1">
    <source>
        <dbReference type="PROSITE-ProRule" id="PRU00285"/>
    </source>
</evidence>
<proteinExistence type="inferred from homology"/>
<dbReference type="InterPro" id="IPR008978">
    <property type="entry name" value="HSP20-like_chaperone"/>
</dbReference>
<accession>A0A7C5Q3E5</accession>
<dbReference type="InterPro" id="IPR002068">
    <property type="entry name" value="A-crystallin/Hsp20_dom"/>
</dbReference>
<feature type="domain" description="SHSP" evidence="3">
    <location>
        <begin position="36"/>
        <end position="144"/>
    </location>
</feature>
<dbReference type="AlphaFoldDB" id="A0A7C5Q3E5"/>
<gene>
    <name evidence="4" type="ORF">ENM11_01145</name>
</gene>
<evidence type="ECO:0000256" key="2">
    <source>
        <dbReference type="RuleBase" id="RU003616"/>
    </source>
</evidence>
<evidence type="ECO:0000313" key="4">
    <source>
        <dbReference type="EMBL" id="HHK67749.1"/>
    </source>
</evidence>
<dbReference type="SUPFAM" id="SSF49764">
    <property type="entry name" value="HSP20-like chaperones"/>
    <property type="match status" value="1"/>
</dbReference>
<protein>
    <submittedName>
        <fullName evidence="4">Hsp20/alpha crystallin family protein</fullName>
    </submittedName>
</protein>
<comment type="caution">
    <text evidence="4">The sequence shown here is derived from an EMBL/GenBank/DDBJ whole genome shotgun (WGS) entry which is preliminary data.</text>
</comment>
<dbReference type="CDD" id="cd06464">
    <property type="entry name" value="ACD_sHsps-like"/>
    <property type="match status" value="1"/>
</dbReference>
<dbReference type="PROSITE" id="PS01031">
    <property type="entry name" value="SHSP"/>
    <property type="match status" value="1"/>
</dbReference>
<dbReference type="Pfam" id="PF00011">
    <property type="entry name" value="HSP20"/>
    <property type="match status" value="1"/>
</dbReference>
<name>A0A7C5Q3E5_CALS0</name>
<dbReference type="EMBL" id="DRWN01000013">
    <property type="protein sequence ID" value="HHK67749.1"/>
    <property type="molecule type" value="Genomic_DNA"/>
</dbReference>
<evidence type="ECO:0000259" key="3">
    <source>
        <dbReference type="PROSITE" id="PS01031"/>
    </source>
</evidence>
<organism evidence="4">
    <name type="scientific">Caldiarchaeum subterraneum</name>
    <dbReference type="NCBI Taxonomy" id="311458"/>
    <lineage>
        <taxon>Archaea</taxon>
        <taxon>Nitrososphaerota</taxon>
        <taxon>Candidatus Caldarchaeales</taxon>
        <taxon>Candidatus Caldarchaeaceae</taxon>
        <taxon>Candidatus Caldarchaeum</taxon>
    </lineage>
</organism>
<comment type="similarity">
    <text evidence="1 2">Belongs to the small heat shock protein (HSP20) family.</text>
</comment>
<dbReference type="Gene3D" id="2.60.40.790">
    <property type="match status" value="1"/>
</dbReference>
<reference evidence="4" key="1">
    <citation type="journal article" date="2020" name="mSystems">
        <title>Genome- and Community-Level Interaction Insights into Carbon Utilization and Element Cycling Functions of Hydrothermarchaeota in Hydrothermal Sediment.</title>
        <authorList>
            <person name="Zhou Z."/>
            <person name="Liu Y."/>
            <person name="Xu W."/>
            <person name="Pan J."/>
            <person name="Luo Z.H."/>
            <person name="Li M."/>
        </authorList>
    </citation>
    <scope>NUCLEOTIDE SEQUENCE [LARGE SCALE GENOMIC DNA]</scope>
    <source>
        <strain evidence="4">SpSt-1056</strain>
    </source>
</reference>